<organism evidence="3 4">
    <name type="scientific">Leucocoprinus birnbaumii</name>
    <dbReference type="NCBI Taxonomy" id="56174"/>
    <lineage>
        <taxon>Eukaryota</taxon>
        <taxon>Fungi</taxon>
        <taxon>Dikarya</taxon>
        <taxon>Basidiomycota</taxon>
        <taxon>Agaricomycotina</taxon>
        <taxon>Agaricomycetes</taxon>
        <taxon>Agaricomycetidae</taxon>
        <taxon>Agaricales</taxon>
        <taxon>Agaricineae</taxon>
        <taxon>Agaricaceae</taxon>
        <taxon>Leucocoprinus</taxon>
    </lineage>
</organism>
<keyword evidence="1" id="KW-0677">Repeat</keyword>
<comment type="caution">
    <text evidence="3">The sequence shown here is derived from an EMBL/GenBank/DDBJ whole genome shotgun (WGS) entry which is preliminary data.</text>
</comment>
<evidence type="ECO:0000256" key="1">
    <source>
        <dbReference type="ARBA" id="ARBA00022737"/>
    </source>
</evidence>
<evidence type="ECO:0000313" key="4">
    <source>
        <dbReference type="Proteomes" id="UP001213000"/>
    </source>
</evidence>
<dbReference type="AlphaFoldDB" id="A0AAD5VIV8"/>
<dbReference type="Pfam" id="PF24883">
    <property type="entry name" value="NPHP3_N"/>
    <property type="match status" value="1"/>
</dbReference>
<gene>
    <name evidence="3" type="ORF">NP233_g10268</name>
</gene>
<sequence length="82" mass="9206">MWMEGSAGVGKSAVAQTWSEELEEKFSAGFFFSRANGWNQPTRFFPTLAYQLAIKYDSYRAAVTWGTIPRALSKAPPRVKRG</sequence>
<proteinExistence type="predicted"/>
<dbReference type="InterPro" id="IPR056884">
    <property type="entry name" value="NPHP3-like_N"/>
</dbReference>
<evidence type="ECO:0000259" key="2">
    <source>
        <dbReference type="Pfam" id="PF24883"/>
    </source>
</evidence>
<dbReference type="EMBL" id="JANIEX010001022">
    <property type="protein sequence ID" value="KAJ3561317.1"/>
    <property type="molecule type" value="Genomic_DNA"/>
</dbReference>
<accession>A0AAD5VIV8</accession>
<evidence type="ECO:0000313" key="3">
    <source>
        <dbReference type="EMBL" id="KAJ3561317.1"/>
    </source>
</evidence>
<protein>
    <recommendedName>
        <fullName evidence="2">Nephrocystin 3-like N-terminal domain-containing protein</fullName>
    </recommendedName>
</protein>
<dbReference type="Proteomes" id="UP001213000">
    <property type="component" value="Unassembled WGS sequence"/>
</dbReference>
<keyword evidence="4" id="KW-1185">Reference proteome</keyword>
<reference evidence="3" key="1">
    <citation type="submission" date="2022-07" db="EMBL/GenBank/DDBJ databases">
        <title>Genome Sequence of Leucocoprinus birnbaumii.</title>
        <authorList>
            <person name="Buettner E."/>
        </authorList>
    </citation>
    <scope>NUCLEOTIDE SEQUENCE</scope>
    <source>
        <strain evidence="3">VT141</strain>
    </source>
</reference>
<feature type="domain" description="Nephrocystin 3-like N-terminal" evidence="2">
    <location>
        <begin position="1"/>
        <end position="63"/>
    </location>
</feature>
<name>A0AAD5VIV8_9AGAR</name>